<dbReference type="Gene3D" id="1.20.120.160">
    <property type="entry name" value="HPT domain"/>
    <property type="match status" value="1"/>
</dbReference>
<gene>
    <name evidence="4" type="ORF">HAX54_053484</name>
</gene>
<evidence type="ECO:0000256" key="3">
    <source>
        <dbReference type="SAM" id="MobiDB-lite"/>
    </source>
</evidence>
<dbReference type="InterPro" id="IPR045871">
    <property type="entry name" value="AHP1-5/YPD1"/>
</dbReference>
<evidence type="ECO:0000256" key="1">
    <source>
        <dbReference type="ARBA" id="ARBA00023012"/>
    </source>
</evidence>
<name>A0ABS8T0H0_DATST</name>
<proteinExistence type="predicted"/>
<evidence type="ECO:0000313" key="4">
    <source>
        <dbReference type="EMBL" id="MCD7464832.1"/>
    </source>
</evidence>
<dbReference type="InterPro" id="IPR036641">
    <property type="entry name" value="HPT_dom_sf"/>
</dbReference>
<accession>A0ABS8T0H0</accession>
<evidence type="ECO:0000313" key="5">
    <source>
        <dbReference type="Proteomes" id="UP000823775"/>
    </source>
</evidence>
<keyword evidence="2" id="KW-0932">Cytokinin signaling pathway</keyword>
<comment type="function">
    <text evidence="2">Functions as a two-component phosphorelay mediators between cytokinin sensor histidine kinases and response regulators (B-type ARRs). Plays an important role in propagating cytokinin signal transduction.</text>
</comment>
<feature type="compositionally biased region" description="Acidic residues" evidence="3">
    <location>
        <begin position="141"/>
        <end position="157"/>
    </location>
</feature>
<protein>
    <recommendedName>
        <fullName evidence="2">Histidine-containing phosphotransfer protein</fullName>
    </recommendedName>
</protein>
<reference evidence="4 5" key="1">
    <citation type="journal article" date="2021" name="BMC Genomics">
        <title>Datura genome reveals duplications of psychoactive alkaloid biosynthetic genes and high mutation rate following tissue culture.</title>
        <authorList>
            <person name="Rajewski A."/>
            <person name="Carter-House D."/>
            <person name="Stajich J."/>
            <person name="Litt A."/>
        </authorList>
    </citation>
    <scope>NUCLEOTIDE SEQUENCE [LARGE SCALE GENOMIC DNA]</scope>
    <source>
        <strain evidence="4">AR-01</strain>
    </source>
</reference>
<comment type="domain">
    <text evidence="2">Histidine-containing phosphotransfer domain (HPt) contains an active histidine that mediates the phosphotransfer.</text>
</comment>
<dbReference type="SUPFAM" id="SSF47226">
    <property type="entry name" value="Histidine-containing phosphotransfer domain, HPT domain"/>
    <property type="match status" value="1"/>
</dbReference>
<comment type="subcellular location">
    <subcellularLocation>
        <location evidence="2">Cytoplasm</location>
        <location evidence="2">Cytosol</location>
    </subcellularLocation>
    <subcellularLocation>
        <location evidence="2">Nucleus</location>
    </subcellularLocation>
</comment>
<dbReference type="EMBL" id="JACEIK010000997">
    <property type="protein sequence ID" value="MCD7464832.1"/>
    <property type="molecule type" value="Genomic_DNA"/>
</dbReference>
<keyword evidence="5" id="KW-1185">Reference proteome</keyword>
<keyword evidence="1 2" id="KW-0902">Two-component regulatory system</keyword>
<organism evidence="4 5">
    <name type="scientific">Datura stramonium</name>
    <name type="common">Jimsonweed</name>
    <name type="synonym">Common thornapple</name>
    <dbReference type="NCBI Taxonomy" id="4076"/>
    <lineage>
        <taxon>Eukaryota</taxon>
        <taxon>Viridiplantae</taxon>
        <taxon>Streptophyta</taxon>
        <taxon>Embryophyta</taxon>
        <taxon>Tracheophyta</taxon>
        <taxon>Spermatophyta</taxon>
        <taxon>Magnoliopsida</taxon>
        <taxon>eudicotyledons</taxon>
        <taxon>Gunneridae</taxon>
        <taxon>Pentapetalae</taxon>
        <taxon>asterids</taxon>
        <taxon>lamiids</taxon>
        <taxon>Solanales</taxon>
        <taxon>Solanaceae</taxon>
        <taxon>Solanoideae</taxon>
        <taxon>Datureae</taxon>
        <taxon>Datura</taxon>
    </lineage>
</organism>
<dbReference type="Proteomes" id="UP000823775">
    <property type="component" value="Unassembled WGS sequence"/>
</dbReference>
<evidence type="ECO:0000256" key="2">
    <source>
        <dbReference type="RuleBase" id="RU369004"/>
    </source>
</evidence>
<dbReference type="PANTHER" id="PTHR28242:SF53">
    <property type="entry name" value="HISTIDINE-CONTAINING PHOSPHOTRANSFER PROTEIN"/>
    <property type="match status" value="1"/>
</dbReference>
<comment type="caution">
    <text evidence="4">The sequence shown here is derived from an EMBL/GenBank/DDBJ whole genome shotgun (WGS) entry which is preliminary data.</text>
</comment>
<sequence length="157" mass="18394">MADHFARYIASLRQALFDEKIVNFRFLELDMFETANPRFLEDICARYFTDVAEVFDLMVHELQGPPYNSPLIESLLNRLSARTFIFGAVKVTHQIDLMRSSLRRGDFEACKNAFEGIIREKEFLQNKLDNYLKARKQGPPDEIEDQPEYEDMDTDSE</sequence>
<dbReference type="PANTHER" id="PTHR28242">
    <property type="entry name" value="PHOSPHORELAY INTERMEDIATE PROTEIN YPD1"/>
    <property type="match status" value="1"/>
</dbReference>
<feature type="region of interest" description="Disordered" evidence="3">
    <location>
        <begin position="134"/>
        <end position="157"/>
    </location>
</feature>